<evidence type="ECO:0000256" key="6">
    <source>
        <dbReference type="ARBA" id="ARBA00035207"/>
    </source>
</evidence>
<evidence type="ECO:0000256" key="10">
    <source>
        <dbReference type="RuleBase" id="RU004008"/>
    </source>
</evidence>
<accession>A0A0S7WVU7</accession>
<name>A0A0S7WVU7_UNCT6</name>
<evidence type="ECO:0000256" key="2">
    <source>
        <dbReference type="ARBA" id="ARBA00022730"/>
    </source>
</evidence>
<dbReference type="Pfam" id="PF00237">
    <property type="entry name" value="Ribosomal_L22"/>
    <property type="match status" value="1"/>
</dbReference>
<protein>
    <recommendedName>
        <fullName evidence="6 7">Large ribosomal subunit protein uL22</fullName>
    </recommendedName>
</protein>
<evidence type="ECO:0000256" key="7">
    <source>
        <dbReference type="HAMAP-Rule" id="MF_01331"/>
    </source>
</evidence>
<dbReference type="InterPro" id="IPR001063">
    <property type="entry name" value="Ribosomal_uL22"/>
</dbReference>
<dbReference type="InterPro" id="IPR047867">
    <property type="entry name" value="Ribosomal_uL22_bac/org-type"/>
</dbReference>
<keyword evidence="2 7" id="KW-0699">rRNA-binding</keyword>
<dbReference type="PANTHER" id="PTHR13501:SF8">
    <property type="entry name" value="LARGE RIBOSOMAL SUBUNIT PROTEIN UL22M"/>
    <property type="match status" value="1"/>
</dbReference>
<comment type="caution">
    <text evidence="11">The sequence shown here is derived from an EMBL/GenBank/DDBJ whole genome shotgun (WGS) entry which is preliminary data.</text>
</comment>
<evidence type="ECO:0000256" key="3">
    <source>
        <dbReference type="ARBA" id="ARBA00022884"/>
    </source>
</evidence>
<sequence>MEARARARYVRLSPRKIGRVIDLVRGKGVGEALQLLKFLPKRAAVPVEKTIRSAVANAVHNTEGRRIDPDQLWIKEIRVDGGATMKRWRARAMGRANLIRKRTSHITVVVSEQEGEGEES</sequence>
<dbReference type="InterPro" id="IPR018260">
    <property type="entry name" value="Ribosomal_uL22_CS"/>
</dbReference>
<comment type="subunit">
    <text evidence="7 9">Part of the 50S ribosomal subunit.</text>
</comment>
<comment type="function">
    <text evidence="7 10">This protein binds specifically to 23S rRNA; its binding is stimulated by other ribosomal proteins, e.g., L4, L17, and L20. It is important during the early stages of 50S assembly. It makes multiple contacts with different domains of the 23S rRNA in the assembled 50S subunit and ribosome.</text>
</comment>
<dbReference type="NCBIfam" id="TIGR01044">
    <property type="entry name" value="rplV_bact"/>
    <property type="match status" value="1"/>
</dbReference>
<keyword evidence="5 7" id="KW-0687">Ribonucleoprotein</keyword>
<dbReference type="InterPro" id="IPR036394">
    <property type="entry name" value="Ribosomal_uL22_sf"/>
</dbReference>
<dbReference type="GO" id="GO:0019843">
    <property type="term" value="F:rRNA binding"/>
    <property type="evidence" value="ECO:0007669"/>
    <property type="project" value="UniProtKB-UniRule"/>
</dbReference>
<dbReference type="EMBL" id="LIZS01000004">
    <property type="protein sequence ID" value="KPJ54276.1"/>
    <property type="molecule type" value="Genomic_DNA"/>
</dbReference>
<comment type="function">
    <text evidence="7">The globular domain of the protein is located near the polypeptide exit tunnel on the outside of the subunit, while an extended beta-hairpin is found that lines the wall of the exit tunnel in the center of the 70S ribosome.</text>
</comment>
<dbReference type="CDD" id="cd00336">
    <property type="entry name" value="Ribosomal_L22"/>
    <property type="match status" value="1"/>
</dbReference>
<dbReference type="GO" id="GO:0006412">
    <property type="term" value="P:translation"/>
    <property type="evidence" value="ECO:0007669"/>
    <property type="project" value="UniProtKB-UniRule"/>
</dbReference>
<reference evidence="11 12" key="1">
    <citation type="journal article" date="2015" name="Microbiome">
        <title>Genomic resolution of linkages in carbon, nitrogen, and sulfur cycling among widespread estuary sediment bacteria.</title>
        <authorList>
            <person name="Baker B.J."/>
            <person name="Lazar C.S."/>
            <person name="Teske A.P."/>
            <person name="Dick G.J."/>
        </authorList>
    </citation>
    <scope>NUCLEOTIDE SEQUENCE [LARGE SCALE GENOMIC DNA]</scope>
    <source>
        <strain evidence="11">DG_24</strain>
    </source>
</reference>
<dbReference type="HAMAP" id="MF_01331_B">
    <property type="entry name" value="Ribosomal_uL22_B"/>
    <property type="match status" value="1"/>
</dbReference>
<dbReference type="PATRIC" id="fig|1703770.3.peg.188"/>
<evidence type="ECO:0000256" key="5">
    <source>
        <dbReference type="ARBA" id="ARBA00023274"/>
    </source>
</evidence>
<evidence type="ECO:0000256" key="4">
    <source>
        <dbReference type="ARBA" id="ARBA00022980"/>
    </source>
</evidence>
<evidence type="ECO:0000256" key="9">
    <source>
        <dbReference type="RuleBase" id="RU004006"/>
    </source>
</evidence>
<dbReference type="STRING" id="1703770.AMJ39_00580"/>
<organism evidence="11 12">
    <name type="scientific">candidate division TA06 bacterium DG_24</name>
    <dbReference type="NCBI Taxonomy" id="1703770"/>
    <lineage>
        <taxon>Bacteria</taxon>
        <taxon>Bacteria division TA06</taxon>
    </lineage>
</organism>
<evidence type="ECO:0000313" key="12">
    <source>
        <dbReference type="Proteomes" id="UP000052008"/>
    </source>
</evidence>
<dbReference type="PROSITE" id="PS00464">
    <property type="entry name" value="RIBOSOMAL_L22"/>
    <property type="match status" value="1"/>
</dbReference>
<dbReference type="Gene3D" id="3.90.470.10">
    <property type="entry name" value="Ribosomal protein L22/L17"/>
    <property type="match status" value="1"/>
</dbReference>
<evidence type="ECO:0000313" key="11">
    <source>
        <dbReference type="EMBL" id="KPJ54276.1"/>
    </source>
</evidence>
<dbReference type="PANTHER" id="PTHR13501">
    <property type="entry name" value="CHLOROPLAST 50S RIBOSOMAL PROTEIN L22-RELATED"/>
    <property type="match status" value="1"/>
</dbReference>
<dbReference type="InterPro" id="IPR005727">
    <property type="entry name" value="Ribosomal_uL22_bac/chlpt-type"/>
</dbReference>
<comment type="similarity">
    <text evidence="1 7 8">Belongs to the universal ribosomal protein uL22 family.</text>
</comment>
<evidence type="ECO:0000256" key="8">
    <source>
        <dbReference type="RuleBase" id="RU004005"/>
    </source>
</evidence>
<keyword evidence="4 7" id="KW-0689">Ribosomal protein</keyword>
<dbReference type="GO" id="GO:0003735">
    <property type="term" value="F:structural constituent of ribosome"/>
    <property type="evidence" value="ECO:0007669"/>
    <property type="project" value="InterPro"/>
</dbReference>
<dbReference type="AlphaFoldDB" id="A0A0S7WVU7"/>
<gene>
    <name evidence="7" type="primary">rplV</name>
    <name evidence="11" type="ORF">AMJ39_00580</name>
</gene>
<dbReference type="SUPFAM" id="SSF54843">
    <property type="entry name" value="Ribosomal protein L22"/>
    <property type="match status" value="1"/>
</dbReference>
<keyword evidence="3 7" id="KW-0694">RNA-binding</keyword>
<evidence type="ECO:0000256" key="1">
    <source>
        <dbReference type="ARBA" id="ARBA00009451"/>
    </source>
</evidence>
<dbReference type="Proteomes" id="UP000052008">
    <property type="component" value="Unassembled WGS sequence"/>
</dbReference>
<dbReference type="GO" id="GO:0022625">
    <property type="term" value="C:cytosolic large ribosomal subunit"/>
    <property type="evidence" value="ECO:0007669"/>
    <property type="project" value="TreeGrafter"/>
</dbReference>
<proteinExistence type="inferred from homology"/>